<keyword evidence="1" id="KW-0472">Membrane</keyword>
<proteinExistence type="predicted"/>
<feature type="transmembrane region" description="Helical" evidence="1">
    <location>
        <begin position="44"/>
        <end position="67"/>
    </location>
</feature>
<gene>
    <name evidence="2" type="ORF">IV417_04895</name>
</gene>
<dbReference type="Proteomes" id="UP001315686">
    <property type="component" value="Unassembled WGS sequence"/>
</dbReference>
<reference evidence="2 3" key="1">
    <citation type="journal article" date="2021" name="Arch. Microbiol.">
        <title>Harenicola maris gen. nov., sp. nov. isolated from the Sea of Japan shallow sediments.</title>
        <authorList>
            <person name="Romanenko L.A."/>
            <person name="Kurilenko V.V."/>
            <person name="Chernysheva N.Y."/>
            <person name="Tekutyeva L.A."/>
            <person name="Velansky P.V."/>
            <person name="Svetashev V.I."/>
            <person name="Isaeva M.P."/>
        </authorList>
    </citation>
    <scope>NUCLEOTIDE SEQUENCE [LARGE SCALE GENOMIC DNA]</scope>
    <source>
        <strain evidence="2 3">KMM 3653</strain>
    </source>
</reference>
<protein>
    <submittedName>
        <fullName evidence="2">Uncharacterized protein</fullName>
    </submittedName>
</protein>
<feature type="transmembrane region" description="Helical" evidence="1">
    <location>
        <begin position="106"/>
        <end position="124"/>
    </location>
</feature>
<accession>A0AAP2G7C0</accession>
<evidence type="ECO:0000313" key="2">
    <source>
        <dbReference type="EMBL" id="MBT0956712.1"/>
    </source>
</evidence>
<comment type="caution">
    <text evidence="2">The sequence shown here is derived from an EMBL/GenBank/DDBJ whole genome shotgun (WGS) entry which is preliminary data.</text>
</comment>
<organism evidence="2 3">
    <name type="scientific">Harenicola maris</name>
    <dbReference type="NCBI Taxonomy" id="2841044"/>
    <lineage>
        <taxon>Bacteria</taxon>
        <taxon>Pseudomonadati</taxon>
        <taxon>Pseudomonadota</taxon>
        <taxon>Alphaproteobacteria</taxon>
        <taxon>Rhodobacterales</taxon>
        <taxon>Paracoccaceae</taxon>
        <taxon>Harenicola</taxon>
    </lineage>
</organism>
<sequence>MSDISTFNDRIKRIDRGKQWVPEGIVVHQKGSQRPKGPSRLNPISVLFGAVFGAVLVVGVRAMRFYLVPGGDVPALQSNLGVDAGLVLLVFAAVALLRRRFALMPLLFKCTGVAAAALGMHMAVHAQPDLWALAFSQGWVDQVIATTSATSPLSLPTSG</sequence>
<feature type="transmembrane region" description="Helical" evidence="1">
    <location>
        <begin position="79"/>
        <end position="97"/>
    </location>
</feature>
<keyword evidence="3" id="KW-1185">Reference proteome</keyword>
<dbReference type="RefSeq" id="WP_327792908.1">
    <property type="nucleotide sequence ID" value="NZ_JADQAZ010000001.1"/>
</dbReference>
<name>A0AAP2G7C0_9RHOB</name>
<dbReference type="AlphaFoldDB" id="A0AAP2G7C0"/>
<dbReference type="EMBL" id="JADQAZ010000001">
    <property type="protein sequence ID" value="MBT0956712.1"/>
    <property type="molecule type" value="Genomic_DNA"/>
</dbReference>
<keyword evidence="1" id="KW-1133">Transmembrane helix</keyword>
<evidence type="ECO:0000313" key="3">
    <source>
        <dbReference type="Proteomes" id="UP001315686"/>
    </source>
</evidence>
<keyword evidence="1" id="KW-0812">Transmembrane</keyword>
<evidence type="ECO:0000256" key="1">
    <source>
        <dbReference type="SAM" id="Phobius"/>
    </source>
</evidence>